<evidence type="ECO:0000313" key="2">
    <source>
        <dbReference type="EMBL" id="EDO63085.1"/>
    </source>
</evidence>
<dbReference type="HOGENOM" id="CLU_045247_0_0_9"/>
<proteinExistence type="predicted"/>
<dbReference type="EMBL" id="ABCB02000007">
    <property type="protein sequence ID" value="EDO63085.1"/>
    <property type="molecule type" value="Genomic_DNA"/>
</dbReference>
<dbReference type="Proteomes" id="UP000003490">
    <property type="component" value="Unassembled WGS sequence"/>
</dbReference>
<accession>A7VNP0</accession>
<evidence type="ECO:0000256" key="1">
    <source>
        <dbReference type="SAM" id="MobiDB-lite"/>
    </source>
</evidence>
<name>A7VNP0_9FIRM</name>
<gene>
    <name evidence="2" type="ORF">CLOLEP_00166</name>
</gene>
<comment type="caution">
    <text evidence="2">The sequence shown here is derived from an EMBL/GenBank/DDBJ whole genome shotgun (WGS) entry which is preliminary data.</text>
</comment>
<reference evidence="2 3" key="1">
    <citation type="submission" date="2007-08" db="EMBL/GenBank/DDBJ databases">
        <title>Draft genome sequence of Clostridium leptum (DSM 753).</title>
        <authorList>
            <person name="Sudarsanam P."/>
            <person name="Ley R."/>
            <person name="Guruge J."/>
            <person name="Turnbaugh P.J."/>
            <person name="Mahowald M."/>
            <person name="Liep D."/>
            <person name="Gordon J."/>
        </authorList>
    </citation>
    <scope>NUCLEOTIDE SEQUENCE [LARGE SCALE GENOMIC DNA]</scope>
    <source>
        <strain evidence="2 3">DSM 753</strain>
    </source>
</reference>
<dbReference type="AlphaFoldDB" id="A7VNP0"/>
<organism evidence="2 3">
    <name type="scientific">[Clostridium] leptum DSM 753</name>
    <dbReference type="NCBI Taxonomy" id="428125"/>
    <lineage>
        <taxon>Bacteria</taxon>
        <taxon>Bacillati</taxon>
        <taxon>Bacillota</taxon>
        <taxon>Clostridia</taxon>
        <taxon>Eubacteriales</taxon>
        <taxon>Oscillospiraceae</taxon>
        <taxon>Oscillospiraceae incertae sedis</taxon>
    </lineage>
</organism>
<dbReference type="eggNOG" id="ENOG5033SBB">
    <property type="taxonomic scope" value="Bacteria"/>
</dbReference>
<feature type="region of interest" description="Disordered" evidence="1">
    <location>
        <begin position="275"/>
        <end position="323"/>
    </location>
</feature>
<reference evidence="2 3" key="2">
    <citation type="submission" date="2007-08" db="EMBL/GenBank/DDBJ databases">
        <authorList>
            <person name="Fulton L."/>
            <person name="Clifton S."/>
            <person name="Fulton B."/>
            <person name="Xu J."/>
            <person name="Minx P."/>
            <person name="Pepin K.H."/>
            <person name="Johnson M."/>
            <person name="Thiruvilangam P."/>
            <person name="Bhonagiri V."/>
            <person name="Nash W.E."/>
            <person name="Wang C."/>
            <person name="Mardis E.R."/>
            <person name="Wilson R.K."/>
        </authorList>
    </citation>
    <scope>NUCLEOTIDE SEQUENCE [LARGE SCALE GENOMIC DNA]</scope>
    <source>
        <strain evidence="2 3">DSM 753</strain>
    </source>
</reference>
<protein>
    <submittedName>
        <fullName evidence="2">Uncharacterized protein</fullName>
    </submittedName>
</protein>
<evidence type="ECO:0000313" key="3">
    <source>
        <dbReference type="Proteomes" id="UP000003490"/>
    </source>
</evidence>
<sequence>MTALIQALPTAELSAGPGASSPARPSAEGFIKIHHDLISAGVSGNAMALFVALRNQPGCDQWTRHSYLRLAQWCGWDGLSEAAGCKRVQRAAAELASGGWLESRVGHDRRTAKTLVWHRLTSPDTDRWEQLPRIVWARICQIAGETSGEWVRHWLVWRMLAGRTGVAQAPMSIVARFLGCSSRQVSHIRGALVDAGLLGCDEVSGAASRVWFPSMAEECAADREVVDGAVVDAEVGSGEGVEEGGEPLSILSTHPCRFCPPTPVDFVRQVLDKPLDSELDPGSRQRVSSPTRARAAAEPPKPKKPIPPTPEPAAPASDSPVSAHADEAAELAWRFVGWCPQLVGAPKKVRGQLRQLVAAEIRRNPGWLDAPALEVVAQRVRAEGALGVQHCEIVRAELHGVIADRKAAPARPDALHAREPKWWDDVYYEGNTTVWTYDSDETSDDDEAWNRSQVCHVAERDDMAGGIATNLLASHADDPMAWLTRRQTMLMARFPHAQNEVTAMCQIVRTALEADLAAGTRWEDR</sequence>